<sequence>MKKAIGYLFGLASLTLLLAGCSSTKISTTKTSYAPEEMNAMVKGTTKAKTIRYTVDNGQSHKVTVSGGTFFFQVPATTKDQTVKITANSAEKTVTVKKAKALGNYKTIANKYNNAVIAMKMPEKTRNQLMDAQKNGAKTKAKLQALAKTDPAAAAQAAQEQKQAAATMQQAFNNAKKKANGELLPVTPQQGIHNAITQKNATVRLNVNGTKLMGITLITPNEALKTKSGKSEFGTTFALLGNALDAKPKTVMKKFETVMKDAKNSSSSTTTKTIYSNHIRFNTGFSASHLYIYMNK</sequence>
<gene>
    <name evidence="2" type="ORF">DCM90_03990</name>
</gene>
<organism evidence="2 3">
    <name type="scientific">Levilactobacillus bambusae</name>
    <dbReference type="NCBI Taxonomy" id="2024736"/>
    <lineage>
        <taxon>Bacteria</taxon>
        <taxon>Bacillati</taxon>
        <taxon>Bacillota</taxon>
        <taxon>Bacilli</taxon>
        <taxon>Lactobacillales</taxon>
        <taxon>Lactobacillaceae</taxon>
        <taxon>Levilactobacillus</taxon>
    </lineage>
</organism>
<evidence type="ECO:0000256" key="1">
    <source>
        <dbReference type="SAM" id="SignalP"/>
    </source>
</evidence>
<comment type="caution">
    <text evidence="2">The sequence shown here is derived from an EMBL/GenBank/DDBJ whole genome shotgun (WGS) entry which is preliminary data.</text>
</comment>
<reference evidence="2 3" key="1">
    <citation type="journal article" date="2018" name="Int. J. Syst. Evol. Microbiol.">
        <title>Lactobacillus bambusae sp. nov., isolated from a traditional fermented Ma-bamboo shoots of Taiwan.</title>
        <authorList>
            <person name="Wang L.-T."/>
        </authorList>
    </citation>
    <scope>NUCLEOTIDE SEQUENCE [LARGE SCALE GENOMIC DNA]</scope>
    <source>
        <strain evidence="2 3">BS-W1</strain>
    </source>
</reference>
<dbReference type="PROSITE" id="PS51257">
    <property type="entry name" value="PROKAR_LIPOPROTEIN"/>
    <property type="match status" value="1"/>
</dbReference>
<feature type="chain" id="PRO_5038950866" description="Lipoprotein" evidence="1">
    <location>
        <begin position="20"/>
        <end position="296"/>
    </location>
</feature>
<keyword evidence="1" id="KW-0732">Signal</keyword>
<accession>A0A2V1MZB6</accession>
<dbReference type="OrthoDB" id="2151690at2"/>
<evidence type="ECO:0000313" key="3">
    <source>
        <dbReference type="Proteomes" id="UP000245080"/>
    </source>
</evidence>
<dbReference type="RefSeq" id="WP_109250050.1">
    <property type="nucleotide sequence ID" value="NZ_QCXQ01000002.1"/>
</dbReference>
<evidence type="ECO:0008006" key="4">
    <source>
        <dbReference type="Google" id="ProtNLM"/>
    </source>
</evidence>
<proteinExistence type="predicted"/>
<evidence type="ECO:0000313" key="2">
    <source>
        <dbReference type="EMBL" id="PWG00103.1"/>
    </source>
</evidence>
<protein>
    <recommendedName>
        <fullName evidence="4">Lipoprotein</fullName>
    </recommendedName>
</protein>
<feature type="signal peptide" evidence="1">
    <location>
        <begin position="1"/>
        <end position="19"/>
    </location>
</feature>
<dbReference type="EMBL" id="QCXQ01000002">
    <property type="protein sequence ID" value="PWG00103.1"/>
    <property type="molecule type" value="Genomic_DNA"/>
</dbReference>
<name>A0A2V1MZB6_9LACO</name>
<dbReference type="AlphaFoldDB" id="A0A2V1MZB6"/>
<keyword evidence="3" id="KW-1185">Reference proteome</keyword>
<dbReference type="Proteomes" id="UP000245080">
    <property type="component" value="Unassembled WGS sequence"/>
</dbReference>